<feature type="binding site" evidence="11">
    <location>
        <position position="320"/>
    </location>
    <ligand>
        <name>FAD</name>
        <dbReference type="ChEBI" id="CHEBI:57692"/>
    </ligand>
</feature>
<dbReference type="eggNOG" id="KOG4716">
    <property type="taxonomic scope" value="Eukaryota"/>
</dbReference>
<reference evidence="17" key="1">
    <citation type="journal article" date="2006" name="PLoS Biol.">
        <title>Macronuclear genome sequence of the ciliate Tetrahymena thermophila, a model eukaryote.</title>
        <authorList>
            <person name="Eisen J.A."/>
            <person name="Coyne R.S."/>
            <person name="Wu M."/>
            <person name="Wu D."/>
            <person name="Thiagarajan M."/>
            <person name="Wortman J.R."/>
            <person name="Badger J.H."/>
            <person name="Ren Q."/>
            <person name="Amedeo P."/>
            <person name="Jones K.M."/>
            <person name="Tallon L.J."/>
            <person name="Delcher A.L."/>
            <person name="Salzberg S.L."/>
            <person name="Silva J.C."/>
            <person name="Haas B.J."/>
            <person name="Majoros W.H."/>
            <person name="Farzad M."/>
            <person name="Carlton J.M."/>
            <person name="Smith R.K. Jr."/>
            <person name="Garg J."/>
            <person name="Pearlman R.E."/>
            <person name="Karrer K.M."/>
            <person name="Sun L."/>
            <person name="Manning G."/>
            <person name="Elde N.C."/>
            <person name="Turkewitz A.P."/>
            <person name="Asai D.J."/>
            <person name="Wilkes D.E."/>
            <person name="Wang Y."/>
            <person name="Cai H."/>
            <person name="Collins K."/>
            <person name="Stewart B.A."/>
            <person name="Lee S.R."/>
            <person name="Wilamowska K."/>
            <person name="Weinberg Z."/>
            <person name="Ruzzo W.L."/>
            <person name="Wloga D."/>
            <person name="Gaertig J."/>
            <person name="Frankel J."/>
            <person name="Tsao C.-C."/>
            <person name="Gorovsky M.A."/>
            <person name="Keeling P.J."/>
            <person name="Waller R.F."/>
            <person name="Patron N.J."/>
            <person name="Cherry J.M."/>
            <person name="Stover N.A."/>
            <person name="Krieger C.J."/>
            <person name="del Toro C."/>
            <person name="Ryder H.F."/>
            <person name="Williamson S.C."/>
            <person name="Barbeau R.A."/>
            <person name="Hamilton E.P."/>
            <person name="Orias E."/>
        </authorList>
    </citation>
    <scope>NUCLEOTIDE SEQUENCE [LARGE SCALE GENOMIC DNA]</scope>
    <source>
        <strain evidence="17">SB210</strain>
    </source>
</reference>
<dbReference type="GO" id="GO:0050660">
    <property type="term" value="F:flavin adenine dinucleotide binding"/>
    <property type="evidence" value="ECO:0007669"/>
    <property type="project" value="InterPro"/>
</dbReference>
<dbReference type="SUPFAM" id="SSF55424">
    <property type="entry name" value="FAD/NAD-linked reductases, dimerisation (C-terminal) domain"/>
    <property type="match status" value="1"/>
</dbReference>
<dbReference type="InterPro" id="IPR004099">
    <property type="entry name" value="Pyr_nucl-diS_OxRdtase_dimer"/>
</dbReference>
<dbReference type="Pfam" id="PF02852">
    <property type="entry name" value="Pyr_redox_dim"/>
    <property type="match status" value="1"/>
</dbReference>
<feature type="active site" description="Proton acceptor" evidence="10">
    <location>
        <position position="459"/>
    </location>
</feature>
<evidence type="ECO:0000313" key="16">
    <source>
        <dbReference type="EMBL" id="EAR90835.1"/>
    </source>
</evidence>
<evidence type="ECO:0000256" key="5">
    <source>
        <dbReference type="ARBA" id="ARBA00022857"/>
    </source>
</evidence>
<dbReference type="InterPro" id="IPR016156">
    <property type="entry name" value="FAD/NAD-linked_Rdtase_dimer_sf"/>
</dbReference>
<dbReference type="InterPro" id="IPR046952">
    <property type="entry name" value="GSHR/TRXR-like"/>
</dbReference>
<dbReference type="PANTHER" id="PTHR42737:SF8">
    <property type="entry name" value="THIOREDOXIN-DISULFIDE REDUCTASE"/>
    <property type="match status" value="1"/>
</dbReference>
<keyword evidence="7 13" id="KW-0560">Oxidoreductase</keyword>
<dbReference type="FunFam" id="3.50.50.60:FF:000012">
    <property type="entry name" value="Thioredoxin reductase 1, cytoplasmic"/>
    <property type="match status" value="1"/>
</dbReference>
<evidence type="ECO:0000256" key="7">
    <source>
        <dbReference type="ARBA" id="ARBA00023002"/>
    </source>
</evidence>
<comment type="cofactor">
    <cofactor evidence="11">
        <name>FAD</name>
        <dbReference type="ChEBI" id="CHEBI:57692"/>
    </cofactor>
    <text evidence="11">Binds 1 FAD per subunit.</text>
</comment>
<dbReference type="GO" id="GO:0005739">
    <property type="term" value="C:mitochondrion"/>
    <property type="evidence" value="ECO:0007669"/>
    <property type="project" value="TreeGrafter"/>
</dbReference>
<dbReference type="PIRSF" id="PIRSF000350">
    <property type="entry name" value="Mercury_reductase_MerA"/>
    <property type="match status" value="1"/>
</dbReference>
<feature type="disulfide bond" description="Redox-active" evidence="12">
    <location>
        <begin position="55"/>
        <end position="60"/>
    </location>
</feature>
<keyword evidence="8" id="KW-1015">Disulfide bond</keyword>
<dbReference type="EMBL" id="GG662793">
    <property type="protein sequence ID" value="EAR90835.1"/>
    <property type="molecule type" value="Genomic_DNA"/>
</dbReference>
<dbReference type="PROSITE" id="PS00076">
    <property type="entry name" value="PYRIDINE_REDOX_1"/>
    <property type="match status" value="1"/>
</dbReference>
<keyword evidence="4 11" id="KW-0274">FAD</keyword>
<evidence type="ECO:0000256" key="10">
    <source>
        <dbReference type="PIRSR" id="PIRSR000350-2"/>
    </source>
</evidence>
<keyword evidence="9 13" id="KW-0676">Redox-active center</keyword>
<dbReference type="OrthoDB" id="5956163at2759"/>
<dbReference type="InterPro" id="IPR036188">
    <property type="entry name" value="FAD/NAD-bd_sf"/>
</dbReference>
<dbReference type="FunCoup" id="I7M0S2">
    <property type="interactions" value="222"/>
</dbReference>
<evidence type="ECO:0000256" key="13">
    <source>
        <dbReference type="RuleBase" id="RU003691"/>
    </source>
</evidence>
<evidence type="ECO:0000313" key="17">
    <source>
        <dbReference type="Proteomes" id="UP000009168"/>
    </source>
</evidence>
<keyword evidence="3 13" id="KW-0285">Flavoprotein</keyword>
<keyword evidence="5" id="KW-0521">NADP</keyword>
<evidence type="ECO:0000256" key="1">
    <source>
        <dbReference type="ARBA" id="ARBA00007532"/>
    </source>
</evidence>
<dbReference type="HOGENOM" id="CLU_016755_2_4_1"/>
<dbReference type="InterPro" id="IPR023753">
    <property type="entry name" value="FAD/NAD-binding_dom"/>
</dbReference>
<dbReference type="Gene3D" id="3.50.50.60">
    <property type="entry name" value="FAD/NAD(P)-binding domain"/>
    <property type="match status" value="1"/>
</dbReference>
<dbReference type="GO" id="GO:0004791">
    <property type="term" value="F:thioredoxin-disulfide reductase (NADPH) activity"/>
    <property type="evidence" value="ECO:0007669"/>
    <property type="project" value="UniProtKB-EC"/>
</dbReference>
<dbReference type="PRINTS" id="PR00368">
    <property type="entry name" value="FADPNR"/>
</dbReference>
<dbReference type="GeneID" id="7827508"/>
<protein>
    <recommendedName>
        <fullName evidence="2">thioredoxin-disulfide reductase (NADPH)</fullName>
        <ecNumber evidence="2">1.8.1.9</ecNumber>
    </recommendedName>
</protein>
<dbReference type="PANTHER" id="PTHR42737">
    <property type="entry name" value="GLUTATHIONE REDUCTASE"/>
    <property type="match status" value="1"/>
</dbReference>
<dbReference type="NCBIfam" id="TIGR01438">
    <property type="entry name" value="TGR"/>
    <property type="match status" value="1"/>
</dbReference>
<dbReference type="Proteomes" id="UP000009168">
    <property type="component" value="Unassembled WGS sequence"/>
</dbReference>
<dbReference type="KEGG" id="tet:TTHERM_00142420"/>
<dbReference type="RefSeq" id="XP_001011080.1">
    <property type="nucleotide sequence ID" value="XM_001011080.3"/>
</dbReference>
<name>I7M0S2_TETTS</name>
<dbReference type="GO" id="GO:0034599">
    <property type="term" value="P:cellular response to oxidative stress"/>
    <property type="evidence" value="ECO:0007669"/>
    <property type="project" value="TreeGrafter"/>
</dbReference>
<evidence type="ECO:0000256" key="9">
    <source>
        <dbReference type="ARBA" id="ARBA00023284"/>
    </source>
</evidence>
<feature type="binding site" evidence="11">
    <location>
        <begin position="193"/>
        <end position="200"/>
    </location>
    <ligand>
        <name>NAD(+)</name>
        <dbReference type="ChEBI" id="CHEBI:57540"/>
    </ligand>
</feature>
<feature type="binding site" evidence="11">
    <location>
        <position position="64"/>
    </location>
    <ligand>
        <name>FAD</name>
        <dbReference type="ChEBI" id="CHEBI:57692"/>
    </ligand>
</feature>
<keyword evidence="17" id="KW-1185">Reference proteome</keyword>
<evidence type="ECO:0000259" key="15">
    <source>
        <dbReference type="Pfam" id="PF07992"/>
    </source>
</evidence>
<feature type="domain" description="FAD/NAD(P)-binding" evidence="15">
    <location>
        <begin position="10"/>
        <end position="336"/>
    </location>
</feature>
<dbReference type="GO" id="GO:0006749">
    <property type="term" value="P:glutathione metabolic process"/>
    <property type="evidence" value="ECO:0007669"/>
    <property type="project" value="TreeGrafter"/>
</dbReference>
<dbReference type="STRING" id="312017.I7M0S2"/>
<dbReference type="AlphaFoldDB" id="I7M0S2"/>
<evidence type="ECO:0000256" key="12">
    <source>
        <dbReference type="PIRSR" id="PIRSR000350-4"/>
    </source>
</evidence>
<keyword evidence="11" id="KW-0520">NAD</keyword>
<accession>I7M0S2</accession>
<comment type="similarity">
    <text evidence="1 13">Belongs to the class-I pyridine nucleotide-disulfide oxidoreductase family.</text>
</comment>
<dbReference type="GO" id="GO:0045454">
    <property type="term" value="P:cell redox homeostasis"/>
    <property type="evidence" value="ECO:0007669"/>
    <property type="project" value="InterPro"/>
</dbReference>
<sequence length="485" mass="53790">MEIEIQEEFDFFVIGGGSGGLAASKEAAQFGVKVGLADFVDPTPIGTKWGLGGTCVNVGCIPKKLMHYAATYGESMEMQRISGWKNVNEEQKTHEWQKLVERVQNNVKKTNFGYKVALRENKVKYFNYYASLVDKNTIKLENKTGVIYVKAKHILISVGGRPNYLPHIDSKLIITSDDLFSLQTPPGKTLIAGGSYIALECAGFLNGLGYDVTVLYRSVLLRGFDQDVAERMQTYMAHHGVKFVQGEIKDVKQLENETKQVVYTNGSSDTFNTVLLAIGRIPNTKKLGLENVGIPVTKSGKIQSDDLDRTTVENIYAIGDAVEGRMELTPLAIKAGRYLARRLYNNENISLDYKIVPTTVFTPIEYSAIGLTEEEAIKTYGSENVWSYVSKFKPLEWVLSDKDNDSRGYCKLIVHNKQNERVLGLHYLGPHAAEVAQGFAVAMQLGATKADFDKTVAIHPSSAEELVLLKQIKGISETDEWLCCG</sequence>
<keyword evidence="11" id="KW-0547">Nucleotide-binding</keyword>
<dbReference type="SUPFAM" id="SSF51905">
    <property type="entry name" value="FAD/NAD(P)-binding domain"/>
    <property type="match status" value="1"/>
</dbReference>
<dbReference type="PRINTS" id="PR00411">
    <property type="entry name" value="PNDRDTASEI"/>
</dbReference>
<evidence type="ECO:0000259" key="14">
    <source>
        <dbReference type="Pfam" id="PF02852"/>
    </source>
</evidence>
<evidence type="ECO:0000256" key="2">
    <source>
        <dbReference type="ARBA" id="ARBA00012610"/>
    </source>
</evidence>
<evidence type="ECO:0000256" key="8">
    <source>
        <dbReference type="ARBA" id="ARBA00023157"/>
    </source>
</evidence>
<organism evidence="16 17">
    <name type="scientific">Tetrahymena thermophila (strain SB210)</name>
    <dbReference type="NCBI Taxonomy" id="312017"/>
    <lineage>
        <taxon>Eukaryota</taxon>
        <taxon>Sar</taxon>
        <taxon>Alveolata</taxon>
        <taxon>Ciliophora</taxon>
        <taxon>Intramacronucleata</taxon>
        <taxon>Oligohymenophorea</taxon>
        <taxon>Hymenostomatida</taxon>
        <taxon>Tetrahymenina</taxon>
        <taxon>Tetrahymenidae</taxon>
        <taxon>Tetrahymena</taxon>
    </lineage>
</organism>
<dbReference type="GO" id="GO:0004362">
    <property type="term" value="F:glutathione-disulfide reductase (NADPH) activity"/>
    <property type="evidence" value="ECO:0007669"/>
    <property type="project" value="TreeGrafter"/>
</dbReference>
<feature type="binding site" evidence="11">
    <location>
        <position position="279"/>
    </location>
    <ligand>
        <name>NAD(+)</name>
        <dbReference type="ChEBI" id="CHEBI:57540"/>
    </ligand>
</feature>
<feature type="domain" description="Pyridine nucleotide-disulphide oxidoreductase dimerisation" evidence="14">
    <location>
        <begin position="356"/>
        <end position="467"/>
    </location>
</feature>
<dbReference type="InterPro" id="IPR012999">
    <property type="entry name" value="Pyr_OxRdtase_I_AS"/>
</dbReference>
<dbReference type="InterPro" id="IPR001100">
    <property type="entry name" value="Pyr_nuc-diS_OxRdtase"/>
</dbReference>
<dbReference type="OMA" id="MARESVC"/>
<dbReference type="InParanoid" id="I7M0S2"/>
<dbReference type="InterPro" id="IPR006338">
    <property type="entry name" value="Thioredoxin/glutathione_Rdtase"/>
</dbReference>
<proteinExistence type="inferred from homology"/>
<evidence type="ECO:0000256" key="6">
    <source>
        <dbReference type="ARBA" id="ARBA00022933"/>
    </source>
</evidence>
<keyword evidence="6" id="KW-0712">Selenocysteine</keyword>
<evidence type="ECO:0000256" key="11">
    <source>
        <dbReference type="PIRSR" id="PIRSR000350-3"/>
    </source>
</evidence>
<dbReference type="Pfam" id="PF07992">
    <property type="entry name" value="Pyr_redox_2"/>
    <property type="match status" value="1"/>
</dbReference>
<evidence type="ECO:0000256" key="4">
    <source>
        <dbReference type="ARBA" id="ARBA00022827"/>
    </source>
</evidence>
<gene>
    <name evidence="16" type="ORF">TTHERM_00142420</name>
</gene>
<dbReference type="EC" id="1.8.1.9" evidence="2"/>
<evidence type="ECO:0000256" key="3">
    <source>
        <dbReference type="ARBA" id="ARBA00022630"/>
    </source>
</evidence>
<dbReference type="GO" id="GO:0005829">
    <property type="term" value="C:cytosol"/>
    <property type="evidence" value="ECO:0007669"/>
    <property type="project" value="TreeGrafter"/>
</dbReference>